<dbReference type="GO" id="GO:0000921">
    <property type="term" value="P:septin ring assembly"/>
    <property type="evidence" value="ECO:0007669"/>
    <property type="project" value="TreeGrafter"/>
</dbReference>
<keyword evidence="6" id="KW-0131">Cell cycle</keyword>
<evidence type="ECO:0000313" key="12">
    <source>
        <dbReference type="Proteomes" id="UP000009047"/>
    </source>
</evidence>
<dbReference type="AlphaFoldDB" id="E1QGF8"/>
<evidence type="ECO:0000256" key="6">
    <source>
        <dbReference type="ARBA" id="ARBA00023306"/>
    </source>
</evidence>
<dbReference type="STRING" id="644282.Deba_0294"/>
<keyword evidence="3" id="KW-0963">Cytoplasm</keyword>
<dbReference type="PANTHER" id="PTHR34981">
    <property type="entry name" value="CELL DIVISION PROTEIN ZAPA"/>
    <property type="match status" value="1"/>
</dbReference>
<dbReference type="SUPFAM" id="SSF102829">
    <property type="entry name" value="Cell division protein ZapA-like"/>
    <property type="match status" value="1"/>
</dbReference>
<dbReference type="GO" id="GO:0032153">
    <property type="term" value="C:cell division site"/>
    <property type="evidence" value="ECO:0007669"/>
    <property type="project" value="TreeGrafter"/>
</dbReference>
<reference evidence="11 12" key="1">
    <citation type="journal article" date="2010" name="Stand. Genomic Sci.">
        <title>Complete genome sequence of Desulfarculus baarsii type strain (2st14).</title>
        <authorList>
            <person name="Sun H."/>
            <person name="Spring S."/>
            <person name="Lapidus A."/>
            <person name="Davenport K."/>
            <person name="Del Rio T.G."/>
            <person name="Tice H."/>
            <person name="Nolan M."/>
            <person name="Copeland A."/>
            <person name="Cheng J.F."/>
            <person name="Lucas S."/>
            <person name="Tapia R."/>
            <person name="Goodwin L."/>
            <person name="Pitluck S."/>
            <person name="Ivanova N."/>
            <person name="Pagani I."/>
            <person name="Mavromatis K."/>
            <person name="Ovchinnikova G."/>
            <person name="Pati A."/>
            <person name="Chen A."/>
            <person name="Palaniappan K."/>
            <person name="Hauser L."/>
            <person name="Chang Y.J."/>
            <person name="Jeffries C.D."/>
            <person name="Detter J.C."/>
            <person name="Han C."/>
            <person name="Rohde M."/>
            <person name="Brambilla E."/>
            <person name="Goker M."/>
            <person name="Woyke T."/>
            <person name="Bristow J."/>
            <person name="Eisen J.A."/>
            <person name="Markowitz V."/>
            <person name="Hugenholtz P."/>
            <person name="Kyrpides N.C."/>
            <person name="Klenk H.P."/>
            <person name="Land M."/>
        </authorList>
    </citation>
    <scope>NUCLEOTIDE SEQUENCE [LARGE SCALE GENOMIC DNA]</scope>
    <source>
        <strain evidence="12">ATCC 33931 / DSM 2075 / LMG 7858 / VKM B-1802 / 2st14</strain>
    </source>
</reference>
<dbReference type="Proteomes" id="UP000009047">
    <property type="component" value="Chromosome"/>
</dbReference>
<proteinExistence type="predicted"/>
<evidence type="ECO:0000256" key="9">
    <source>
        <dbReference type="ARBA" id="ARBA00033158"/>
    </source>
</evidence>
<name>E1QGF8_DESB2</name>
<dbReference type="GO" id="GO:0000917">
    <property type="term" value="P:division septum assembly"/>
    <property type="evidence" value="ECO:0007669"/>
    <property type="project" value="UniProtKB-KW"/>
</dbReference>
<evidence type="ECO:0000256" key="7">
    <source>
        <dbReference type="ARBA" id="ARBA00024910"/>
    </source>
</evidence>
<comment type="subcellular location">
    <subcellularLocation>
        <location evidence="1">Cytoplasm</location>
    </subcellularLocation>
</comment>
<dbReference type="eggNOG" id="COG3027">
    <property type="taxonomic scope" value="Bacteria"/>
</dbReference>
<evidence type="ECO:0000313" key="11">
    <source>
        <dbReference type="EMBL" id="ADK83670.1"/>
    </source>
</evidence>
<evidence type="ECO:0000256" key="1">
    <source>
        <dbReference type="ARBA" id="ARBA00004496"/>
    </source>
</evidence>
<dbReference type="Pfam" id="PF05164">
    <property type="entry name" value="ZapA"/>
    <property type="match status" value="1"/>
</dbReference>
<comment type="subunit">
    <text evidence="8">Homodimer. Interacts with FtsZ.</text>
</comment>
<dbReference type="GO" id="GO:0043093">
    <property type="term" value="P:FtsZ-dependent cytokinesis"/>
    <property type="evidence" value="ECO:0007669"/>
    <property type="project" value="TreeGrafter"/>
</dbReference>
<evidence type="ECO:0000256" key="5">
    <source>
        <dbReference type="ARBA" id="ARBA00023210"/>
    </source>
</evidence>
<evidence type="ECO:0000256" key="4">
    <source>
        <dbReference type="ARBA" id="ARBA00022618"/>
    </source>
</evidence>
<evidence type="ECO:0000256" key="8">
    <source>
        <dbReference type="ARBA" id="ARBA00026068"/>
    </source>
</evidence>
<dbReference type="GO" id="GO:0005829">
    <property type="term" value="C:cytosol"/>
    <property type="evidence" value="ECO:0007669"/>
    <property type="project" value="TreeGrafter"/>
</dbReference>
<protein>
    <recommendedName>
        <fullName evidence="2">Cell division protein ZapA</fullName>
    </recommendedName>
    <alternativeName>
        <fullName evidence="9">Z ring-associated protein ZapA</fullName>
    </alternativeName>
</protein>
<dbReference type="HOGENOM" id="CLU_116623_4_2_7"/>
<dbReference type="RefSeq" id="WP_013257126.1">
    <property type="nucleotide sequence ID" value="NC_014365.1"/>
</dbReference>
<sequence length="94" mass="10291">MAGVKVEILGSEYVLRSDRGEAQVRRVAGYLDDRLSEVLSSTTTSSTLAATVLAALNITSELLSLKDERESLLREIEVRAERLAQRIDQAVKAS</sequence>
<dbReference type="Gene3D" id="3.30.160.880">
    <property type="entry name" value="Cell division protein ZapA protomer, N-terminal domain"/>
    <property type="match status" value="1"/>
</dbReference>
<evidence type="ECO:0000256" key="3">
    <source>
        <dbReference type="ARBA" id="ARBA00022490"/>
    </source>
</evidence>
<evidence type="ECO:0000256" key="2">
    <source>
        <dbReference type="ARBA" id="ARBA00015195"/>
    </source>
</evidence>
<keyword evidence="5" id="KW-0717">Septation</keyword>
<keyword evidence="4" id="KW-0132">Cell division</keyword>
<organism evidence="11 12">
    <name type="scientific">Desulfarculus baarsii (strain ATCC 33931 / DSM 2075 / LMG 7858 / VKM B-1802 / 2st14)</name>
    <dbReference type="NCBI Taxonomy" id="644282"/>
    <lineage>
        <taxon>Bacteria</taxon>
        <taxon>Pseudomonadati</taxon>
        <taxon>Thermodesulfobacteriota</taxon>
        <taxon>Desulfarculia</taxon>
        <taxon>Desulfarculales</taxon>
        <taxon>Desulfarculaceae</taxon>
        <taxon>Desulfarculus</taxon>
    </lineage>
</organism>
<keyword evidence="12" id="KW-1185">Reference proteome</keyword>
<dbReference type="PANTHER" id="PTHR34981:SF1">
    <property type="entry name" value="CELL DIVISION PROTEIN ZAPA"/>
    <property type="match status" value="1"/>
</dbReference>
<dbReference type="Gene3D" id="1.20.5.50">
    <property type="match status" value="1"/>
</dbReference>
<feature type="coiled-coil region" evidence="10">
    <location>
        <begin position="55"/>
        <end position="93"/>
    </location>
</feature>
<dbReference type="InterPro" id="IPR007838">
    <property type="entry name" value="Cell_div_ZapA-like"/>
</dbReference>
<gene>
    <name evidence="11" type="ordered locus">Deba_0294</name>
</gene>
<keyword evidence="10" id="KW-0175">Coiled coil</keyword>
<accession>E1QGF8</accession>
<dbReference type="EMBL" id="CP002085">
    <property type="protein sequence ID" value="ADK83670.1"/>
    <property type="molecule type" value="Genomic_DNA"/>
</dbReference>
<evidence type="ECO:0000256" key="10">
    <source>
        <dbReference type="SAM" id="Coils"/>
    </source>
</evidence>
<dbReference type="InterPro" id="IPR036192">
    <property type="entry name" value="Cell_div_ZapA-like_sf"/>
</dbReference>
<dbReference type="KEGG" id="dbr:Deba_0294"/>
<dbReference type="GO" id="GO:0030428">
    <property type="term" value="C:cell septum"/>
    <property type="evidence" value="ECO:0007669"/>
    <property type="project" value="TreeGrafter"/>
</dbReference>
<dbReference type="InterPro" id="IPR042233">
    <property type="entry name" value="Cell_div_ZapA_N"/>
</dbReference>
<dbReference type="OrthoDB" id="5525108at2"/>
<comment type="function">
    <text evidence="7">Activator of cell division through the inhibition of FtsZ GTPase activity, therefore promoting FtsZ assembly into bundles of protofilaments necessary for the formation of the division Z ring. It is recruited early at mid-cell but it is not essential for cell division.</text>
</comment>